<sequence>MSTIDLIILGSLYQSPKSAYDLQKQIESRNLSRWIKIGSFTVYKKVVQYENKGYVISETVKNGNMPEKTVYTITPKGKEVFKELMTEFSLAETRVFLDFNAVIVNMALLDESSANECIANIKNSIQKTKMQIMEQLTTHKDIPLFGRTIMEQQFLLLETLEKWEENFEKELEKEREEK</sequence>
<comment type="caution">
    <text evidence="2">The sequence shown here is derived from an EMBL/GenBank/DDBJ whole genome shotgun (WGS) entry which is preliminary data.</text>
</comment>
<dbReference type="OrthoDB" id="9808762at2"/>
<keyword evidence="3" id="KW-1185">Reference proteome</keyword>
<proteinExistence type="predicted"/>
<reference evidence="2" key="1">
    <citation type="submission" date="2018-09" db="EMBL/GenBank/DDBJ databases">
        <title>Murine metabolic-syndrome-specific gut microbial biobank.</title>
        <authorList>
            <person name="Liu C."/>
        </authorList>
    </citation>
    <scope>NUCLEOTIDE SEQUENCE</scope>
    <source>
        <strain evidence="2">D42-62</strain>
    </source>
</reference>
<dbReference type="InterPro" id="IPR036388">
    <property type="entry name" value="WH-like_DNA-bd_sf"/>
</dbReference>
<gene>
    <name evidence="2" type="ORF">D5281_22290</name>
</gene>
<dbReference type="InterPro" id="IPR005149">
    <property type="entry name" value="Tscrpt_reg_PadR_N"/>
</dbReference>
<dbReference type="InterPro" id="IPR052509">
    <property type="entry name" value="Metal_resp_DNA-bind_regulator"/>
</dbReference>
<feature type="domain" description="Transcription regulator PadR N-terminal" evidence="1">
    <location>
        <begin position="8"/>
        <end position="83"/>
    </location>
</feature>
<protein>
    <submittedName>
        <fullName evidence="2">PadR family transcriptional regulator</fullName>
    </submittedName>
</protein>
<dbReference type="EMBL" id="QZDT01000071">
    <property type="protein sequence ID" value="NBJ95202.1"/>
    <property type="molecule type" value="Genomic_DNA"/>
</dbReference>
<dbReference type="Pfam" id="PF03551">
    <property type="entry name" value="PadR"/>
    <property type="match status" value="1"/>
</dbReference>
<dbReference type="SUPFAM" id="SSF46785">
    <property type="entry name" value="Winged helix' DNA-binding domain"/>
    <property type="match status" value="1"/>
</dbReference>
<evidence type="ECO:0000313" key="3">
    <source>
        <dbReference type="Proteomes" id="UP001154420"/>
    </source>
</evidence>
<dbReference type="AlphaFoldDB" id="A0A9X5GVJ3"/>
<name>A0A9X5GVJ3_9FIRM</name>
<organism evidence="2 3">
    <name type="scientific">Parablautia muri</name>
    <dbReference type="NCBI Taxonomy" id="2320879"/>
    <lineage>
        <taxon>Bacteria</taxon>
        <taxon>Bacillati</taxon>
        <taxon>Bacillota</taxon>
        <taxon>Clostridia</taxon>
        <taxon>Lachnospirales</taxon>
        <taxon>Lachnospiraceae</taxon>
        <taxon>Parablautia</taxon>
    </lineage>
</organism>
<accession>A0A9X5GVJ3</accession>
<dbReference type="PANTHER" id="PTHR33169">
    <property type="entry name" value="PADR-FAMILY TRANSCRIPTIONAL REGULATOR"/>
    <property type="match status" value="1"/>
</dbReference>
<dbReference type="Gene3D" id="1.10.10.10">
    <property type="entry name" value="Winged helix-like DNA-binding domain superfamily/Winged helix DNA-binding domain"/>
    <property type="match status" value="1"/>
</dbReference>
<dbReference type="Proteomes" id="UP001154420">
    <property type="component" value="Unassembled WGS sequence"/>
</dbReference>
<dbReference type="InterPro" id="IPR036390">
    <property type="entry name" value="WH_DNA-bd_sf"/>
</dbReference>
<dbReference type="RefSeq" id="WP_160562126.1">
    <property type="nucleotide sequence ID" value="NZ_QZDT01000071.1"/>
</dbReference>
<dbReference type="PANTHER" id="PTHR33169:SF14">
    <property type="entry name" value="TRANSCRIPTIONAL REGULATOR RV3488"/>
    <property type="match status" value="1"/>
</dbReference>
<evidence type="ECO:0000313" key="2">
    <source>
        <dbReference type="EMBL" id="NBJ95202.1"/>
    </source>
</evidence>
<evidence type="ECO:0000259" key="1">
    <source>
        <dbReference type="Pfam" id="PF03551"/>
    </source>
</evidence>